<dbReference type="RefSeq" id="WP_016555073.1">
    <property type="nucleotide sequence ID" value="NZ_AEYE02000015.1"/>
</dbReference>
<comment type="caution">
    <text evidence="1">The sequence shown here is derived from an EMBL/GenBank/DDBJ whole genome shotgun (WGS) entry which is preliminary data.</text>
</comment>
<accession>S3IEC5</accession>
<gene>
    <name evidence="1" type="ORF">RGCCGE502_15360</name>
</gene>
<dbReference type="STRING" id="990285.RGCCGE502_15360"/>
<name>S3IEC5_9HYPH</name>
<sequence length="71" mass="8007">MAAYLLALEVWRKPDEAEGNTRRQRPVRTIASGSKEHWRAQAKPTVITGSEDATINPVLPDGKKVKDWDLH</sequence>
<dbReference type="HOGENOM" id="CLU_2737256_0_0_5"/>
<evidence type="ECO:0000313" key="2">
    <source>
        <dbReference type="Proteomes" id="UP000014411"/>
    </source>
</evidence>
<protein>
    <submittedName>
        <fullName evidence="1">Uncharacterized protein</fullName>
    </submittedName>
</protein>
<proteinExistence type="predicted"/>
<organism evidence="1 2">
    <name type="scientific">Rhizobium grahamii CCGE 502</name>
    <dbReference type="NCBI Taxonomy" id="990285"/>
    <lineage>
        <taxon>Bacteria</taxon>
        <taxon>Pseudomonadati</taxon>
        <taxon>Pseudomonadota</taxon>
        <taxon>Alphaproteobacteria</taxon>
        <taxon>Hyphomicrobiales</taxon>
        <taxon>Rhizobiaceae</taxon>
        <taxon>Rhizobium/Agrobacterium group</taxon>
        <taxon>Rhizobium</taxon>
    </lineage>
</organism>
<dbReference type="EMBL" id="AEYE02000015">
    <property type="protein sequence ID" value="EPE97433.1"/>
    <property type="molecule type" value="Genomic_DNA"/>
</dbReference>
<keyword evidence="2" id="KW-1185">Reference proteome</keyword>
<dbReference type="Proteomes" id="UP000014411">
    <property type="component" value="Unassembled WGS sequence"/>
</dbReference>
<reference evidence="1 2" key="1">
    <citation type="journal article" date="2012" name="J. Bacteriol.">
        <title>Genome sequence of Rhizobium grahamii CCGE502, a broad-host-range symbiont with low nodulation competitiveness in Phaseolus vulgaris.</title>
        <authorList>
            <person name="Althabegoiti M.J."/>
            <person name="Lozano L."/>
            <person name="Torres-Tejerizo G."/>
            <person name="Ormeno-Orrillo E."/>
            <person name="Rogel M.A."/>
            <person name="Gonzalez V."/>
            <person name="Martinez-Romero E."/>
        </authorList>
    </citation>
    <scope>NUCLEOTIDE SEQUENCE [LARGE SCALE GENOMIC DNA]</scope>
    <source>
        <strain evidence="1 2">CCGE 502</strain>
    </source>
</reference>
<evidence type="ECO:0000313" key="1">
    <source>
        <dbReference type="EMBL" id="EPE97433.1"/>
    </source>
</evidence>
<dbReference type="AlphaFoldDB" id="S3IEC5"/>